<reference evidence="2 3" key="1">
    <citation type="submission" date="2018-09" db="EMBL/GenBank/DDBJ databases">
        <authorList>
            <person name="Wang Z."/>
        </authorList>
    </citation>
    <scope>NUCLEOTIDE SEQUENCE [LARGE SCALE GENOMIC DNA]</scope>
    <source>
        <strain evidence="2 3">ALS 81</strain>
    </source>
</reference>
<organism evidence="2 3">
    <name type="scientific">Alginatibacterium sediminis</name>
    <dbReference type="NCBI Taxonomy" id="2164068"/>
    <lineage>
        <taxon>Bacteria</taxon>
        <taxon>Pseudomonadati</taxon>
        <taxon>Pseudomonadota</taxon>
        <taxon>Gammaproteobacteria</taxon>
        <taxon>Alteromonadales</taxon>
        <taxon>Alteromonadaceae</taxon>
        <taxon>Alginatibacterium</taxon>
    </lineage>
</organism>
<accession>A0A420E5J2</accession>
<keyword evidence="1" id="KW-0472">Membrane</keyword>
<evidence type="ECO:0000313" key="2">
    <source>
        <dbReference type="EMBL" id="RKF12807.1"/>
    </source>
</evidence>
<proteinExistence type="predicted"/>
<name>A0A420E5J2_9ALTE</name>
<feature type="transmembrane region" description="Helical" evidence="1">
    <location>
        <begin position="46"/>
        <end position="66"/>
    </location>
</feature>
<dbReference type="AlphaFoldDB" id="A0A420E5J2"/>
<keyword evidence="1" id="KW-1133">Transmembrane helix</keyword>
<dbReference type="InterPro" id="IPR038770">
    <property type="entry name" value="Na+/solute_symporter_sf"/>
</dbReference>
<feature type="transmembrane region" description="Helical" evidence="1">
    <location>
        <begin position="237"/>
        <end position="256"/>
    </location>
</feature>
<dbReference type="Proteomes" id="UP000286482">
    <property type="component" value="Unassembled WGS sequence"/>
</dbReference>
<sequence>MLSLNMKHLFLELSSCKPWLYALWHSLGLTLISALLVWALDLPLQTLMPLFAVAATGSLFASPAIVRSLGLDAQACMAMTLCSTLLMPFVLLLNAALAQLWIGQDAVSIDFIEYSRRLLIYIVLPIAISLFAPRLFGASRVNAAVTRISPYTILVVFFFPLGLMGAFRQQFDVDPRSALLWLALAFVMCLIIFALSYALYRRHSADLALMAAITATNRNVLLTYSVAGIYLGSDYMVYMGAMQLPIYFLPICVFFFRKRSKS</sequence>
<keyword evidence="3" id="KW-1185">Reference proteome</keyword>
<feature type="transmembrane region" description="Helical" evidence="1">
    <location>
        <begin position="207"/>
        <end position="231"/>
    </location>
</feature>
<dbReference type="Gene3D" id="1.20.1530.20">
    <property type="match status" value="1"/>
</dbReference>
<dbReference type="EMBL" id="RAQO01000013">
    <property type="protein sequence ID" value="RKF12807.1"/>
    <property type="molecule type" value="Genomic_DNA"/>
</dbReference>
<keyword evidence="1" id="KW-0812">Transmembrane</keyword>
<feature type="transmembrane region" description="Helical" evidence="1">
    <location>
        <begin position="21"/>
        <end position="40"/>
    </location>
</feature>
<feature type="transmembrane region" description="Helical" evidence="1">
    <location>
        <begin position="148"/>
        <end position="167"/>
    </location>
</feature>
<feature type="transmembrane region" description="Helical" evidence="1">
    <location>
        <begin position="179"/>
        <end position="200"/>
    </location>
</feature>
<evidence type="ECO:0008006" key="4">
    <source>
        <dbReference type="Google" id="ProtNLM"/>
    </source>
</evidence>
<evidence type="ECO:0000256" key="1">
    <source>
        <dbReference type="SAM" id="Phobius"/>
    </source>
</evidence>
<feature type="transmembrane region" description="Helical" evidence="1">
    <location>
        <begin position="118"/>
        <end position="136"/>
    </location>
</feature>
<gene>
    <name evidence="2" type="ORF">DBZ36_20300</name>
</gene>
<evidence type="ECO:0000313" key="3">
    <source>
        <dbReference type="Proteomes" id="UP000286482"/>
    </source>
</evidence>
<comment type="caution">
    <text evidence="2">The sequence shown here is derived from an EMBL/GenBank/DDBJ whole genome shotgun (WGS) entry which is preliminary data.</text>
</comment>
<dbReference type="OrthoDB" id="6646831at2"/>
<dbReference type="RefSeq" id="WP_120356814.1">
    <property type="nucleotide sequence ID" value="NZ_RAQO01000013.1"/>
</dbReference>
<feature type="transmembrane region" description="Helical" evidence="1">
    <location>
        <begin position="78"/>
        <end position="98"/>
    </location>
</feature>
<protein>
    <recommendedName>
        <fullName evidence="4">Bile acid:sodium symporter</fullName>
    </recommendedName>
</protein>